<comment type="similarity">
    <text evidence="2">Belongs to the AAA ATPase family.</text>
</comment>
<comment type="subcellular location">
    <subcellularLocation>
        <location evidence="1">Mitochondrion membrane</location>
    </subcellularLocation>
</comment>
<dbReference type="GO" id="GO:0016887">
    <property type="term" value="F:ATP hydrolysis activity"/>
    <property type="evidence" value="ECO:0007669"/>
    <property type="project" value="InterPro"/>
</dbReference>
<sequence length="457" mass="51023">MLTLSPPPFTPRASAGLGCVLPWLQSCLYLGPTTPSRDLSSYALILCLFGVFTFLGKYVTNCIEWAQSNLTSTVHVSYSNETHDMLLAWMSTHDIGNSSRSSIARVGSGRRSSNDQDAAKKKPLHFSPWKGNFFFQYKYSVILFRSTLKETQFRQEEEISLSCLGRSQRIIRELLDECRDEYLQQTQKKITVFEHREGYWSRAASVVARPTPFWLIGPGNGTRAGHSRTGEATCFMGHQGPENQASAFAMAGRFDLDIYVVDITTVDNNSLSSLFSALPPKCVVLVEDVDAAGATGRRDTKKTSGGSHKGVTLSSLLNALDGVASQEGRILIMTTNHIEKLDKALMRPGRIDKTVRFRLADADVLKQLFCLVFKQTTEEVEDPVWRNIINTQIERQASEFVTRIPHGRLSPAEVLSFLLQYRDCPRAPGRALTDAKRFENNKPIPQQGHTPVGKQEL</sequence>
<dbReference type="InterPro" id="IPR003959">
    <property type="entry name" value="ATPase_AAA_core"/>
</dbReference>
<proteinExistence type="inferred from homology"/>
<reference evidence="5 6" key="1">
    <citation type="submission" date="2018-06" db="EMBL/GenBank/DDBJ databases">
        <title>Complete Genomes of Monosporascus.</title>
        <authorList>
            <person name="Robinson A.J."/>
            <person name="Natvig D.O."/>
        </authorList>
    </citation>
    <scope>NUCLEOTIDE SEQUENCE [LARGE SCALE GENOMIC DNA]</scope>
    <source>
        <strain evidence="5 6">CBS 110550</strain>
    </source>
</reference>
<dbReference type="GO" id="GO:0031966">
    <property type="term" value="C:mitochondrial membrane"/>
    <property type="evidence" value="ECO:0007669"/>
    <property type="project" value="UniProtKB-SubCell"/>
</dbReference>
<evidence type="ECO:0000313" key="6">
    <source>
        <dbReference type="Proteomes" id="UP000293360"/>
    </source>
</evidence>
<dbReference type="GO" id="GO:0005524">
    <property type="term" value="F:ATP binding"/>
    <property type="evidence" value="ECO:0007669"/>
    <property type="project" value="UniProtKB-KW"/>
</dbReference>
<dbReference type="AlphaFoldDB" id="A0A4Q4SWA0"/>
<dbReference type="OrthoDB" id="4769406at2759"/>
<accession>A0A4Q4SWA0</accession>
<evidence type="ECO:0000256" key="2">
    <source>
        <dbReference type="RuleBase" id="RU003651"/>
    </source>
</evidence>
<dbReference type="SUPFAM" id="SSF52540">
    <property type="entry name" value="P-loop containing nucleoside triphosphate hydrolases"/>
    <property type="match status" value="1"/>
</dbReference>
<dbReference type="EMBL" id="QJNU01001125">
    <property type="protein sequence ID" value="RYO79286.1"/>
    <property type="molecule type" value="Genomic_DNA"/>
</dbReference>
<dbReference type="InterPro" id="IPR050747">
    <property type="entry name" value="Mitochondrial_chaperone_BCS1"/>
</dbReference>
<gene>
    <name evidence="5" type="ORF">DL764_010033</name>
</gene>
<dbReference type="InterPro" id="IPR003960">
    <property type="entry name" value="ATPase_AAA_CS"/>
</dbReference>
<dbReference type="Pfam" id="PF08740">
    <property type="entry name" value="BCS1_N"/>
    <property type="match status" value="1"/>
</dbReference>
<comment type="caution">
    <text evidence="5">The sequence shown here is derived from an EMBL/GenBank/DDBJ whole genome shotgun (WGS) entry which is preliminary data.</text>
</comment>
<feature type="region of interest" description="Disordered" evidence="3">
    <location>
        <begin position="434"/>
        <end position="457"/>
    </location>
</feature>
<feature type="domain" description="BCS1 N-terminal" evidence="4">
    <location>
        <begin position="47"/>
        <end position="206"/>
    </location>
</feature>
<dbReference type="PANTHER" id="PTHR23070">
    <property type="entry name" value="BCS1 AAA-TYPE ATPASE"/>
    <property type="match status" value="1"/>
</dbReference>
<organism evidence="5 6">
    <name type="scientific">Monosporascus ibericus</name>
    <dbReference type="NCBI Taxonomy" id="155417"/>
    <lineage>
        <taxon>Eukaryota</taxon>
        <taxon>Fungi</taxon>
        <taxon>Dikarya</taxon>
        <taxon>Ascomycota</taxon>
        <taxon>Pezizomycotina</taxon>
        <taxon>Sordariomycetes</taxon>
        <taxon>Xylariomycetidae</taxon>
        <taxon>Xylariales</taxon>
        <taxon>Xylariales incertae sedis</taxon>
        <taxon>Monosporascus</taxon>
    </lineage>
</organism>
<feature type="region of interest" description="Disordered" evidence="3">
    <location>
        <begin position="100"/>
        <end position="121"/>
    </location>
</feature>
<dbReference type="PROSITE" id="PS00674">
    <property type="entry name" value="AAA"/>
    <property type="match status" value="1"/>
</dbReference>
<keyword evidence="6" id="KW-1185">Reference proteome</keyword>
<dbReference type="STRING" id="155417.A0A4Q4SWA0"/>
<dbReference type="Gene3D" id="3.40.50.300">
    <property type="entry name" value="P-loop containing nucleotide triphosphate hydrolases"/>
    <property type="match status" value="1"/>
</dbReference>
<dbReference type="Proteomes" id="UP000293360">
    <property type="component" value="Unassembled WGS sequence"/>
</dbReference>
<dbReference type="InterPro" id="IPR014851">
    <property type="entry name" value="BCS1_N"/>
</dbReference>
<dbReference type="Pfam" id="PF00004">
    <property type="entry name" value="AAA"/>
    <property type="match status" value="1"/>
</dbReference>
<keyword evidence="2" id="KW-0067">ATP-binding</keyword>
<evidence type="ECO:0000256" key="1">
    <source>
        <dbReference type="ARBA" id="ARBA00004325"/>
    </source>
</evidence>
<dbReference type="SMART" id="SM01024">
    <property type="entry name" value="BCS1_N"/>
    <property type="match status" value="1"/>
</dbReference>
<evidence type="ECO:0000313" key="5">
    <source>
        <dbReference type="EMBL" id="RYO79286.1"/>
    </source>
</evidence>
<keyword evidence="2" id="KW-0547">Nucleotide-binding</keyword>
<evidence type="ECO:0000256" key="3">
    <source>
        <dbReference type="SAM" id="MobiDB-lite"/>
    </source>
</evidence>
<dbReference type="InterPro" id="IPR027417">
    <property type="entry name" value="P-loop_NTPase"/>
</dbReference>
<evidence type="ECO:0000259" key="4">
    <source>
        <dbReference type="SMART" id="SM01024"/>
    </source>
</evidence>
<name>A0A4Q4SWA0_9PEZI</name>
<protein>
    <recommendedName>
        <fullName evidence="4">BCS1 N-terminal domain-containing protein</fullName>
    </recommendedName>
</protein>